<dbReference type="Proteomes" id="UP000184420">
    <property type="component" value="Unassembled WGS sequence"/>
</dbReference>
<evidence type="ECO:0000256" key="6">
    <source>
        <dbReference type="ARBA" id="ARBA00023237"/>
    </source>
</evidence>
<feature type="domain" description="TonB-dependent receptor plug" evidence="9">
    <location>
        <begin position="52"/>
        <end position="160"/>
    </location>
</feature>
<comment type="similarity">
    <text evidence="7">Belongs to the TonB-dependent receptor family.</text>
</comment>
<dbReference type="InterPro" id="IPR023996">
    <property type="entry name" value="TonB-dep_OMP_SusC/RagA"/>
</dbReference>
<evidence type="ECO:0000256" key="4">
    <source>
        <dbReference type="ARBA" id="ARBA00022692"/>
    </source>
</evidence>
<dbReference type="PROSITE" id="PS52016">
    <property type="entry name" value="TONB_DEPENDENT_REC_3"/>
    <property type="match status" value="1"/>
</dbReference>
<keyword evidence="3 7" id="KW-1134">Transmembrane beta strand</keyword>
<name>A0A1M7BWI6_9BACT</name>
<accession>A0A1M7BWI6</accession>
<protein>
    <submittedName>
        <fullName evidence="10">TonB-linked outer membrane protein, SusC/RagA family</fullName>
    </submittedName>
</protein>
<evidence type="ECO:0000256" key="2">
    <source>
        <dbReference type="ARBA" id="ARBA00022448"/>
    </source>
</evidence>
<comment type="subcellular location">
    <subcellularLocation>
        <location evidence="1 7">Cell outer membrane</location>
        <topology evidence="1 7">Multi-pass membrane protein</topology>
    </subcellularLocation>
</comment>
<dbReference type="Pfam" id="PF07715">
    <property type="entry name" value="Plug"/>
    <property type="match status" value="1"/>
</dbReference>
<reference evidence="10 11" key="1">
    <citation type="submission" date="2016-11" db="EMBL/GenBank/DDBJ databases">
        <authorList>
            <person name="Jaros S."/>
            <person name="Januszkiewicz K."/>
            <person name="Wedrychowicz H."/>
        </authorList>
    </citation>
    <scope>NUCLEOTIDE SEQUENCE [LARGE SCALE GENOMIC DNA]</scope>
    <source>
        <strain evidence="10 11">DSM 27406</strain>
    </source>
</reference>
<dbReference type="AlphaFoldDB" id="A0A1M7BWI6"/>
<dbReference type="OrthoDB" id="9768177at2"/>
<feature type="chain" id="PRO_5013110814" evidence="8">
    <location>
        <begin position="23"/>
        <end position="947"/>
    </location>
</feature>
<keyword evidence="2 7" id="KW-0813">Transport</keyword>
<dbReference type="SUPFAM" id="SSF56935">
    <property type="entry name" value="Porins"/>
    <property type="match status" value="1"/>
</dbReference>
<dbReference type="GO" id="GO:0009279">
    <property type="term" value="C:cell outer membrane"/>
    <property type="evidence" value="ECO:0007669"/>
    <property type="project" value="UniProtKB-SubCell"/>
</dbReference>
<evidence type="ECO:0000313" key="10">
    <source>
        <dbReference type="EMBL" id="SHL59398.1"/>
    </source>
</evidence>
<dbReference type="Gene3D" id="2.40.170.20">
    <property type="entry name" value="TonB-dependent receptor, beta-barrel domain"/>
    <property type="match status" value="1"/>
</dbReference>
<dbReference type="InterPro" id="IPR036942">
    <property type="entry name" value="Beta-barrel_TonB_sf"/>
</dbReference>
<evidence type="ECO:0000313" key="11">
    <source>
        <dbReference type="Proteomes" id="UP000184420"/>
    </source>
</evidence>
<dbReference type="InterPro" id="IPR012910">
    <property type="entry name" value="Plug_dom"/>
</dbReference>
<evidence type="ECO:0000256" key="5">
    <source>
        <dbReference type="ARBA" id="ARBA00023136"/>
    </source>
</evidence>
<keyword evidence="4 7" id="KW-0812">Transmembrane</keyword>
<evidence type="ECO:0000256" key="1">
    <source>
        <dbReference type="ARBA" id="ARBA00004571"/>
    </source>
</evidence>
<keyword evidence="11" id="KW-1185">Reference proteome</keyword>
<organism evidence="10 11">
    <name type="scientific">Chitinophaga jiangningensis</name>
    <dbReference type="NCBI Taxonomy" id="1419482"/>
    <lineage>
        <taxon>Bacteria</taxon>
        <taxon>Pseudomonadati</taxon>
        <taxon>Bacteroidota</taxon>
        <taxon>Chitinophagia</taxon>
        <taxon>Chitinophagales</taxon>
        <taxon>Chitinophagaceae</taxon>
        <taxon>Chitinophaga</taxon>
    </lineage>
</organism>
<gene>
    <name evidence="10" type="ORF">SAMN05444266_104107</name>
</gene>
<dbReference type="EMBL" id="FRBL01000004">
    <property type="protein sequence ID" value="SHL59398.1"/>
    <property type="molecule type" value="Genomic_DNA"/>
</dbReference>
<evidence type="ECO:0000256" key="8">
    <source>
        <dbReference type="SAM" id="SignalP"/>
    </source>
</evidence>
<keyword evidence="6 7" id="KW-0998">Cell outer membrane</keyword>
<evidence type="ECO:0000259" key="9">
    <source>
        <dbReference type="Pfam" id="PF07715"/>
    </source>
</evidence>
<dbReference type="Gene3D" id="2.170.130.10">
    <property type="entry name" value="TonB-dependent receptor, plug domain"/>
    <property type="match status" value="1"/>
</dbReference>
<dbReference type="InterPro" id="IPR037066">
    <property type="entry name" value="Plug_dom_sf"/>
</dbReference>
<dbReference type="RefSeq" id="WP_073080674.1">
    <property type="nucleotide sequence ID" value="NZ_FRBL01000004.1"/>
</dbReference>
<keyword evidence="5 7" id="KW-0472">Membrane</keyword>
<sequence>MKRKYISILSLSLLAGWSNVHAQTTPSDSVKVLQTGSNKMVDLGMRSEKQWRTTAATYSITGDDLARTSAANLLNALQGRIPGLTVVTGSGEPGYDNPGLYIRGTSSWNLGANRLAIYLDGFPVDLGALSPLSAFEIESVTVLKDAAATAIYGLQGGTGVLSVRTKKGNQSERIQITANGRYSVGTPIQLPQVMNAYDYTRLYNQALANDGLPSKYPNPDLYKATNDPVHPNVNWYDEVLRKISVLQDYNLTFRGGSEKARYFVLMGYTDYAGIYKNADAIDVDYGTNAKYKRINLRANVDLQLSKNLSVGVNLSGITEDRITPNGFSASTVFNNLSRIPAAAFPVKNPDNTWGTNGVYGFNPVQLLQQSGSYNSHARNLQTALNITERLDQFVPGLSLTGLISFNNQYIGTYQKIFTVKSAELLKDVNDQAILDSKGNYTYKTFGAISQSISDGGNQHWQHNTVQVGLNYNRNFGAHTFSGAVQGRRENYTHEGQVYAVRTQGLFSYLTYDYNGKYIVDFSGSYSGAADFAPGSQYGFFPAVGAGWILSNEPFLQNQQVVNFLKLRASYGKTGSINEDNRFLFEKWAVGGNGWYTGADAGSNQAGRLEGANPNTAFTWEAKTAVNFGMEAQLLNKLSFTADVFHEKRTGILQAPATVPSFTGFRFQRLNTGVVENKGFEAALTWKDKVNAFEYYAGVNGAFARNKIISMAQDAQPAAYLYNQGYRINQMRGLQWAGFYQQSDFDANGVLKEGVVKTSYTVPKPGDLKYVDQDGNGVVNDYDIVPMKYAKLPEISLGLNLGFKYKGFDVDAFVQAVMNRTVSLLDDAYDYTHPFVNNNNITKFSNNAWTPETATTATSPRLSTLNNVNNNVNSDFWMRNGNFLKLRSVELGYTFPKKGFLKKMNTLRVFLIGNNLFTIDKLDDMEAERLSMGYPLMKSYSFGLNARF</sequence>
<dbReference type="InterPro" id="IPR039426">
    <property type="entry name" value="TonB-dep_rcpt-like"/>
</dbReference>
<keyword evidence="8" id="KW-0732">Signal</keyword>
<dbReference type="NCBIfam" id="TIGR04056">
    <property type="entry name" value="OMP_RagA_SusC"/>
    <property type="match status" value="1"/>
</dbReference>
<proteinExistence type="inferred from homology"/>
<dbReference type="STRING" id="1419482.SAMN05444266_104107"/>
<feature type="signal peptide" evidence="8">
    <location>
        <begin position="1"/>
        <end position="22"/>
    </location>
</feature>
<evidence type="ECO:0000256" key="3">
    <source>
        <dbReference type="ARBA" id="ARBA00022452"/>
    </source>
</evidence>
<evidence type="ECO:0000256" key="7">
    <source>
        <dbReference type="PROSITE-ProRule" id="PRU01360"/>
    </source>
</evidence>